<organism evidence="2 3">
    <name type="scientific">Nezara viridula</name>
    <name type="common">Southern green stink bug</name>
    <name type="synonym">Cimex viridulus</name>
    <dbReference type="NCBI Taxonomy" id="85310"/>
    <lineage>
        <taxon>Eukaryota</taxon>
        <taxon>Metazoa</taxon>
        <taxon>Ecdysozoa</taxon>
        <taxon>Arthropoda</taxon>
        <taxon>Hexapoda</taxon>
        <taxon>Insecta</taxon>
        <taxon>Pterygota</taxon>
        <taxon>Neoptera</taxon>
        <taxon>Paraneoptera</taxon>
        <taxon>Hemiptera</taxon>
        <taxon>Heteroptera</taxon>
        <taxon>Panheteroptera</taxon>
        <taxon>Pentatomomorpha</taxon>
        <taxon>Pentatomoidea</taxon>
        <taxon>Pentatomidae</taxon>
        <taxon>Pentatominae</taxon>
        <taxon>Nezara</taxon>
    </lineage>
</organism>
<dbReference type="AlphaFoldDB" id="A0A9P0H4T1"/>
<feature type="region of interest" description="Disordered" evidence="1">
    <location>
        <begin position="1"/>
        <end position="29"/>
    </location>
</feature>
<gene>
    <name evidence="2" type="ORF">NEZAVI_LOCUS5770</name>
</gene>
<evidence type="ECO:0000256" key="1">
    <source>
        <dbReference type="SAM" id="MobiDB-lite"/>
    </source>
</evidence>
<protein>
    <submittedName>
        <fullName evidence="2">Uncharacterized protein</fullName>
    </submittedName>
</protein>
<accession>A0A9P0H4T1</accession>
<evidence type="ECO:0000313" key="2">
    <source>
        <dbReference type="EMBL" id="CAH1395505.1"/>
    </source>
</evidence>
<feature type="region of interest" description="Disordered" evidence="1">
    <location>
        <begin position="51"/>
        <end position="86"/>
    </location>
</feature>
<name>A0A9P0H4T1_NEZVI</name>
<keyword evidence="3" id="KW-1185">Reference proteome</keyword>
<sequence>MPTEDTRKVEEPGVQFFSPAPDEVTTAPHSPSSICYYQGFLDVMEIRAILDEPKDTANHQHPNGAPPPNGPRRGRIRCEDSEWEEG</sequence>
<dbReference type="Proteomes" id="UP001152798">
    <property type="component" value="Chromosome 3"/>
</dbReference>
<reference evidence="2" key="1">
    <citation type="submission" date="2022-01" db="EMBL/GenBank/DDBJ databases">
        <authorList>
            <person name="King R."/>
        </authorList>
    </citation>
    <scope>NUCLEOTIDE SEQUENCE</scope>
</reference>
<proteinExistence type="predicted"/>
<dbReference type="EMBL" id="OV725079">
    <property type="protein sequence ID" value="CAH1395505.1"/>
    <property type="molecule type" value="Genomic_DNA"/>
</dbReference>
<feature type="compositionally biased region" description="Basic and acidic residues" evidence="1">
    <location>
        <begin position="1"/>
        <end position="11"/>
    </location>
</feature>
<evidence type="ECO:0000313" key="3">
    <source>
        <dbReference type="Proteomes" id="UP001152798"/>
    </source>
</evidence>